<keyword evidence="6 10" id="KW-1133">Transmembrane helix</keyword>
<dbReference type="InterPro" id="IPR018108">
    <property type="entry name" value="MCP_transmembrane"/>
</dbReference>
<comment type="similarity">
    <text evidence="2 9">Belongs to the mitochondrial carrier (TC 2.A.29) family.</text>
</comment>
<dbReference type="Gene3D" id="1.50.40.10">
    <property type="entry name" value="Mitochondrial carrier domain"/>
    <property type="match status" value="1"/>
</dbReference>
<dbReference type="PROSITE" id="PS50920">
    <property type="entry name" value="SOLCAR"/>
    <property type="match status" value="1"/>
</dbReference>
<dbReference type="AlphaFoldDB" id="A0AAV7GIR8"/>
<dbReference type="PANTHER" id="PTHR45667">
    <property type="entry name" value="S-ADENOSYLMETHIONINE MITOCHONDRIAL CARRIER PROTEIN"/>
    <property type="match status" value="1"/>
</dbReference>
<evidence type="ECO:0000256" key="9">
    <source>
        <dbReference type="RuleBase" id="RU000488"/>
    </source>
</evidence>
<evidence type="ECO:0000313" key="12">
    <source>
        <dbReference type="Proteomes" id="UP000775213"/>
    </source>
</evidence>
<dbReference type="InterPro" id="IPR023395">
    <property type="entry name" value="MCP_dom_sf"/>
</dbReference>
<dbReference type="SUPFAM" id="SSF103506">
    <property type="entry name" value="Mitochondrial carrier"/>
    <property type="match status" value="1"/>
</dbReference>
<protein>
    <submittedName>
        <fullName evidence="11">Uncharacterized protein</fullName>
    </submittedName>
</protein>
<evidence type="ECO:0000313" key="11">
    <source>
        <dbReference type="EMBL" id="KAH0456436.1"/>
    </source>
</evidence>
<keyword evidence="5" id="KW-0677">Repeat</keyword>
<keyword evidence="4 8" id="KW-0812">Transmembrane</keyword>
<proteinExistence type="inferred from homology"/>
<dbReference type="EMBL" id="JAGFBR010000013">
    <property type="protein sequence ID" value="KAH0456436.1"/>
    <property type="molecule type" value="Genomic_DNA"/>
</dbReference>
<accession>A0AAV7GIR8</accession>
<organism evidence="11 12">
    <name type="scientific">Dendrobium chrysotoxum</name>
    <name type="common">Orchid</name>
    <dbReference type="NCBI Taxonomy" id="161865"/>
    <lineage>
        <taxon>Eukaryota</taxon>
        <taxon>Viridiplantae</taxon>
        <taxon>Streptophyta</taxon>
        <taxon>Embryophyta</taxon>
        <taxon>Tracheophyta</taxon>
        <taxon>Spermatophyta</taxon>
        <taxon>Magnoliopsida</taxon>
        <taxon>Liliopsida</taxon>
        <taxon>Asparagales</taxon>
        <taxon>Orchidaceae</taxon>
        <taxon>Epidendroideae</taxon>
        <taxon>Malaxideae</taxon>
        <taxon>Dendrobiinae</taxon>
        <taxon>Dendrobium</taxon>
    </lineage>
</organism>
<evidence type="ECO:0000256" key="7">
    <source>
        <dbReference type="ARBA" id="ARBA00023136"/>
    </source>
</evidence>
<comment type="caution">
    <text evidence="11">The sequence shown here is derived from an EMBL/GenBank/DDBJ whole genome shotgun (WGS) entry which is preliminary data.</text>
</comment>
<evidence type="ECO:0000256" key="3">
    <source>
        <dbReference type="ARBA" id="ARBA00022448"/>
    </source>
</evidence>
<evidence type="ECO:0000256" key="1">
    <source>
        <dbReference type="ARBA" id="ARBA00004141"/>
    </source>
</evidence>
<name>A0AAV7GIR8_DENCH</name>
<dbReference type="Proteomes" id="UP000775213">
    <property type="component" value="Unassembled WGS sequence"/>
</dbReference>
<keyword evidence="12" id="KW-1185">Reference proteome</keyword>
<feature type="repeat" description="Solcar" evidence="8">
    <location>
        <begin position="175"/>
        <end position="248"/>
    </location>
</feature>
<feature type="transmembrane region" description="Helical" evidence="10">
    <location>
        <begin position="504"/>
        <end position="525"/>
    </location>
</feature>
<evidence type="ECO:0000256" key="8">
    <source>
        <dbReference type="PROSITE-ProRule" id="PRU00282"/>
    </source>
</evidence>
<evidence type="ECO:0000256" key="6">
    <source>
        <dbReference type="ARBA" id="ARBA00022989"/>
    </source>
</evidence>
<gene>
    <name evidence="11" type="ORF">IEQ34_014343</name>
</gene>
<keyword evidence="7 8" id="KW-0472">Membrane</keyword>
<evidence type="ECO:0000256" key="5">
    <source>
        <dbReference type="ARBA" id="ARBA00022737"/>
    </source>
</evidence>
<keyword evidence="3 9" id="KW-0813">Transport</keyword>
<sequence>MDGSLESGRNPIKVQRQAEVRRYAEVRRWTKVWRRVEVRRWTEVRSRVKVRRWVEVRQKSRDGQKSGDGWKFSVSRWPGISLVKVRRRSVARSFCAKSFYFVRYLPAAEKQENRKIFRTYKVKFPSFNEAQRQGKSELRRTDPKIKPFPKPYAGDLPPLRSTFQAGEMGGPFEGNFVAGHAVAASAAVVLSSSLTHPLDTLKTLVQVLDRVRSVSGISGLYNGLGWSTMAKFSGTGARFGVFEILSAFYTDGREDTYVYVSEAMLAGIAAGAVEAVVRTPFELLKHRKQIASTSKSNILRTVKSMPDSTSIISKLLPRYTPNVKAWSDTFGLLSTLPAKHSNLDPALKRYPWLLTGSGRPPLASFVNGPSDIISLEGWNAMWRGLRAGIARDCFYGGFFFAVWQFLHIGMLTWKALHLAPSPRSINEVGPVSPLASSLAAGFSGAVAAAASHPFDTAKTRSQCIVVPKYIRMERKFLKWKASGIWIERVTGLSPADRNLLLRGIGLRMACSGVASFTLVASYLFAIKQLL</sequence>
<dbReference type="Pfam" id="PF00153">
    <property type="entry name" value="Mito_carr"/>
    <property type="match status" value="1"/>
</dbReference>
<evidence type="ECO:0000256" key="10">
    <source>
        <dbReference type="SAM" id="Phobius"/>
    </source>
</evidence>
<evidence type="ECO:0000256" key="4">
    <source>
        <dbReference type="ARBA" id="ARBA00022692"/>
    </source>
</evidence>
<dbReference type="GO" id="GO:0016020">
    <property type="term" value="C:membrane"/>
    <property type="evidence" value="ECO:0007669"/>
    <property type="project" value="UniProtKB-SubCell"/>
</dbReference>
<evidence type="ECO:0000256" key="2">
    <source>
        <dbReference type="ARBA" id="ARBA00006375"/>
    </source>
</evidence>
<reference evidence="11 12" key="1">
    <citation type="journal article" date="2021" name="Hortic Res">
        <title>Chromosome-scale assembly of the Dendrobium chrysotoxum genome enhances the understanding of orchid evolution.</title>
        <authorList>
            <person name="Zhang Y."/>
            <person name="Zhang G.Q."/>
            <person name="Zhang D."/>
            <person name="Liu X.D."/>
            <person name="Xu X.Y."/>
            <person name="Sun W.H."/>
            <person name="Yu X."/>
            <person name="Zhu X."/>
            <person name="Wang Z.W."/>
            <person name="Zhao X."/>
            <person name="Zhong W.Y."/>
            <person name="Chen H."/>
            <person name="Yin W.L."/>
            <person name="Huang T."/>
            <person name="Niu S.C."/>
            <person name="Liu Z.J."/>
        </authorList>
    </citation>
    <scope>NUCLEOTIDE SEQUENCE [LARGE SCALE GENOMIC DNA]</scope>
    <source>
        <strain evidence="11">Lindl</strain>
    </source>
</reference>
<comment type="subcellular location">
    <subcellularLocation>
        <location evidence="1">Membrane</location>
        <topology evidence="1">Multi-pass membrane protein</topology>
    </subcellularLocation>
</comment>